<keyword evidence="3" id="KW-1185">Reference proteome</keyword>
<dbReference type="PROSITE" id="PS50800">
    <property type="entry name" value="SAP"/>
    <property type="match status" value="1"/>
</dbReference>
<dbReference type="InterPro" id="IPR003034">
    <property type="entry name" value="SAP_dom"/>
</dbReference>
<organism evidence="2 3">
    <name type="scientific">Labeo rohita</name>
    <name type="common">Indian major carp</name>
    <name type="synonym">Cyprinus rohita</name>
    <dbReference type="NCBI Taxonomy" id="84645"/>
    <lineage>
        <taxon>Eukaryota</taxon>
        <taxon>Metazoa</taxon>
        <taxon>Chordata</taxon>
        <taxon>Craniata</taxon>
        <taxon>Vertebrata</taxon>
        <taxon>Euteleostomi</taxon>
        <taxon>Actinopterygii</taxon>
        <taxon>Neopterygii</taxon>
        <taxon>Teleostei</taxon>
        <taxon>Ostariophysi</taxon>
        <taxon>Cypriniformes</taxon>
        <taxon>Cyprinidae</taxon>
        <taxon>Labeoninae</taxon>
        <taxon>Labeonini</taxon>
        <taxon>Labeo</taxon>
    </lineage>
</organism>
<dbReference type="InterPro" id="IPR036361">
    <property type="entry name" value="SAP_dom_sf"/>
</dbReference>
<name>A0A498N8X0_LABRO</name>
<dbReference type="EMBL" id="QBIY01012432">
    <property type="protein sequence ID" value="RXN25087.1"/>
    <property type="molecule type" value="Genomic_DNA"/>
</dbReference>
<sequence length="295" mass="33894">MPFEAITSHNYLYSCYKCGYYPPVVVMDLHRKGVFNMPVSEMEAPPAHFDGVVDSKLFWDSVMSEIVCSGFLPCGRKNPFVVVPCYNNWAPWIGPKTRRDDIVFNTEHEKFHAPRQATEMADLQMTEERLQDALINLKVDMVRKLCKQCGLDSKGSKIDLILRLRDEMKNRSSYDKIFEKAQLHRYQLKQRKEYNLLAYVLDRAKDPNEDLLQLSPAQTLKRSDFWSLAFDELEATIANQCFQLIAALAASQGKDVFVNSYVVVTWLPLYNSDPRPALPVSVKSDGIVLSFDFMN</sequence>
<evidence type="ECO:0000313" key="3">
    <source>
        <dbReference type="Proteomes" id="UP000290572"/>
    </source>
</evidence>
<gene>
    <name evidence="2" type="ORF">ROHU_005965</name>
</gene>
<feature type="domain" description="SAP" evidence="1">
    <location>
        <begin position="134"/>
        <end position="168"/>
    </location>
</feature>
<dbReference type="Pfam" id="PF02037">
    <property type="entry name" value="SAP"/>
    <property type="match status" value="1"/>
</dbReference>
<dbReference type="PANTHER" id="PTHR17609:SF3">
    <property type="entry name" value="SAP DOMAIN-CONTAINING PROTEIN"/>
    <property type="match status" value="1"/>
</dbReference>
<dbReference type="SUPFAM" id="SSF68906">
    <property type="entry name" value="SAP domain"/>
    <property type="match status" value="1"/>
</dbReference>
<comment type="caution">
    <text evidence="2">The sequence shown here is derived from an EMBL/GenBank/DDBJ whole genome shotgun (WGS) entry which is preliminary data.</text>
</comment>
<dbReference type="InterPro" id="IPR039598">
    <property type="entry name" value="HMGXB3"/>
</dbReference>
<evidence type="ECO:0000313" key="2">
    <source>
        <dbReference type="EMBL" id="RXN25087.1"/>
    </source>
</evidence>
<proteinExistence type="predicted"/>
<reference evidence="2 3" key="1">
    <citation type="submission" date="2018-03" db="EMBL/GenBank/DDBJ databases">
        <title>Draft genome sequence of Rohu Carp (Labeo rohita).</title>
        <authorList>
            <person name="Das P."/>
            <person name="Kushwaha B."/>
            <person name="Joshi C.G."/>
            <person name="Kumar D."/>
            <person name="Nagpure N.S."/>
            <person name="Sahoo L."/>
            <person name="Das S.P."/>
            <person name="Bit A."/>
            <person name="Patnaik S."/>
            <person name="Meher P.K."/>
            <person name="Jayasankar P."/>
            <person name="Koringa P.G."/>
            <person name="Patel N.V."/>
            <person name="Hinsu A.T."/>
            <person name="Kumar R."/>
            <person name="Pandey M."/>
            <person name="Agarwal S."/>
            <person name="Srivastava S."/>
            <person name="Singh M."/>
            <person name="Iquebal M.A."/>
            <person name="Jaiswal S."/>
            <person name="Angadi U.B."/>
            <person name="Kumar N."/>
            <person name="Raza M."/>
            <person name="Shah T.M."/>
            <person name="Rai A."/>
            <person name="Jena J.K."/>
        </authorList>
    </citation>
    <scope>NUCLEOTIDE SEQUENCE [LARGE SCALE GENOMIC DNA]</scope>
    <source>
        <strain evidence="2">DASCIFA01</strain>
        <tissue evidence="2">Testis</tissue>
    </source>
</reference>
<protein>
    <submittedName>
        <fullName evidence="2">HMG domain-containing 3 isoform X2</fullName>
    </submittedName>
</protein>
<dbReference type="PANTHER" id="PTHR17609">
    <property type="entry name" value="HMG DOMAIN-CONTAINING PROTEIN 3"/>
    <property type="match status" value="1"/>
</dbReference>
<accession>A0A498N8X0</accession>
<dbReference type="Gene3D" id="1.10.720.30">
    <property type="entry name" value="SAP domain"/>
    <property type="match status" value="1"/>
</dbReference>
<dbReference type="Proteomes" id="UP000290572">
    <property type="component" value="Unassembled WGS sequence"/>
</dbReference>
<evidence type="ECO:0000259" key="1">
    <source>
        <dbReference type="PROSITE" id="PS50800"/>
    </source>
</evidence>
<dbReference type="AlphaFoldDB" id="A0A498N8X0"/>